<proteinExistence type="predicted"/>
<dbReference type="AlphaFoldDB" id="A0AAX6EIU5"/>
<evidence type="ECO:0000313" key="1">
    <source>
        <dbReference type="EMBL" id="KAJ6803859.1"/>
    </source>
</evidence>
<gene>
    <name evidence="1" type="ORF">M6B38_187820</name>
</gene>
<sequence>MFEVLSQDARHEGAHELYFPQLQPMFVVVTM</sequence>
<protein>
    <submittedName>
        <fullName evidence="1">Proline-rich receptor-like protein kinase PERK12</fullName>
    </submittedName>
</protein>
<reference evidence="1" key="1">
    <citation type="journal article" date="2023" name="GigaByte">
        <title>Genome assembly of the bearded iris, Iris pallida Lam.</title>
        <authorList>
            <person name="Bruccoleri R.E."/>
            <person name="Oakeley E.J."/>
            <person name="Faust A.M.E."/>
            <person name="Altorfer M."/>
            <person name="Dessus-Babus S."/>
            <person name="Burckhardt D."/>
            <person name="Oertli M."/>
            <person name="Naumann U."/>
            <person name="Petersen F."/>
            <person name="Wong J."/>
        </authorList>
    </citation>
    <scope>NUCLEOTIDE SEQUENCE</scope>
    <source>
        <strain evidence="1">GSM-AAB239-AS_SAM_17_03QT</strain>
    </source>
</reference>
<name>A0AAX6EIU5_IRIPA</name>
<accession>A0AAX6EIU5</accession>
<dbReference type="EMBL" id="JANAVB010036220">
    <property type="protein sequence ID" value="KAJ6803859.1"/>
    <property type="molecule type" value="Genomic_DNA"/>
</dbReference>
<organism evidence="1 2">
    <name type="scientific">Iris pallida</name>
    <name type="common">Sweet iris</name>
    <dbReference type="NCBI Taxonomy" id="29817"/>
    <lineage>
        <taxon>Eukaryota</taxon>
        <taxon>Viridiplantae</taxon>
        <taxon>Streptophyta</taxon>
        <taxon>Embryophyta</taxon>
        <taxon>Tracheophyta</taxon>
        <taxon>Spermatophyta</taxon>
        <taxon>Magnoliopsida</taxon>
        <taxon>Liliopsida</taxon>
        <taxon>Asparagales</taxon>
        <taxon>Iridaceae</taxon>
        <taxon>Iridoideae</taxon>
        <taxon>Irideae</taxon>
        <taxon>Iris</taxon>
    </lineage>
</organism>
<keyword evidence="2" id="KW-1185">Reference proteome</keyword>
<evidence type="ECO:0000313" key="2">
    <source>
        <dbReference type="Proteomes" id="UP001140949"/>
    </source>
</evidence>
<keyword evidence="1" id="KW-0808">Transferase</keyword>
<dbReference type="Proteomes" id="UP001140949">
    <property type="component" value="Unassembled WGS sequence"/>
</dbReference>
<keyword evidence="1" id="KW-0675">Receptor</keyword>
<keyword evidence="1" id="KW-0418">Kinase</keyword>
<dbReference type="GO" id="GO:0016301">
    <property type="term" value="F:kinase activity"/>
    <property type="evidence" value="ECO:0007669"/>
    <property type="project" value="UniProtKB-KW"/>
</dbReference>
<comment type="caution">
    <text evidence="1">The sequence shown here is derived from an EMBL/GenBank/DDBJ whole genome shotgun (WGS) entry which is preliminary data.</text>
</comment>
<reference evidence="1" key="2">
    <citation type="submission" date="2023-04" db="EMBL/GenBank/DDBJ databases">
        <authorList>
            <person name="Bruccoleri R.E."/>
            <person name="Oakeley E.J."/>
            <person name="Faust A.-M."/>
            <person name="Dessus-Babus S."/>
            <person name="Altorfer M."/>
            <person name="Burckhardt D."/>
            <person name="Oertli M."/>
            <person name="Naumann U."/>
            <person name="Petersen F."/>
            <person name="Wong J."/>
        </authorList>
    </citation>
    <scope>NUCLEOTIDE SEQUENCE</scope>
    <source>
        <strain evidence="1">GSM-AAB239-AS_SAM_17_03QT</strain>
        <tissue evidence="1">Leaf</tissue>
    </source>
</reference>